<protein>
    <recommendedName>
        <fullName evidence="1">Ubiquitin-like domain-containing protein</fullName>
    </recommendedName>
</protein>
<gene>
    <name evidence="2" type="ORF">PLOB_00004033</name>
</gene>
<evidence type="ECO:0000259" key="1">
    <source>
        <dbReference type="PROSITE" id="PS50053"/>
    </source>
</evidence>
<feature type="domain" description="Ubiquitin-like" evidence="1">
    <location>
        <begin position="156"/>
        <end position="225"/>
    </location>
</feature>
<dbReference type="InterPro" id="IPR029071">
    <property type="entry name" value="Ubiquitin-like_domsf"/>
</dbReference>
<evidence type="ECO:0000313" key="3">
    <source>
        <dbReference type="Proteomes" id="UP001159405"/>
    </source>
</evidence>
<dbReference type="PROSITE" id="PS50053">
    <property type="entry name" value="UBIQUITIN_2"/>
    <property type="match status" value="4"/>
</dbReference>
<name>A0ABN8QB18_9CNID</name>
<dbReference type="CDD" id="cd17039">
    <property type="entry name" value="Ubl_ubiquitin_like"/>
    <property type="match status" value="3"/>
</dbReference>
<dbReference type="PANTHER" id="PTHR10666">
    <property type="entry name" value="UBIQUITIN"/>
    <property type="match status" value="1"/>
</dbReference>
<feature type="non-terminal residue" evidence="2">
    <location>
        <position position="1"/>
    </location>
</feature>
<dbReference type="InterPro" id="IPR000626">
    <property type="entry name" value="Ubiquitin-like_dom"/>
</dbReference>
<organism evidence="2 3">
    <name type="scientific">Porites lobata</name>
    <dbReference type="NCBI Taxonomy" id="104759"/>
    <lineage>
        <taxon>Eukaryota</taxon>
        <taxon>Metazoa</taxon>
        <taxon>Cnidaria</taxon>
        <taxon>Anthozoa</taxon>
        <taxon>Hexacorallia</taxon>
        <taxon>Scleractinia</taxon>
        <taxon>Fungiina</taxon>
        <taxon>Poritidae</taxon>
        <taxon>Porites</taxon>
    </lineage>
</organism>
<dbReference type="PRINTS" id="PR00348">
    <property type="entry name" value="UBIQUITIN"/>
</dbReference>
<sequence length="558" mass="62813">FHTTVQEPFVSSKPEEASTLCGDILAKKHPILASECRRRSVRRPFPPEKPWPEKEELISSSKVNPIPHSERYVQVSPLEIFVQVTYQEIITLKVDASDTIANLKEKIKDKKGFPAEEQPLFFQRKKLKDDRTVSDYNIQNKSTLNLKVPAEQMDRLEVTILTEGRIGVTTLVLKPKDTIGSVKDEIHAKTKISPHQQVLKFNDKQLDDVHSLNYYGIENKSNLFLCVSVEILVRMTTGTDVMLSLFKSNTIKDVKERIQLSEDIPCGMQRLYFRYQLLRDNYPLSYYNIKNGCVLDCDVLLIRINVKMPTDDVISLDICPKDRVRSVMDEIQARGAIPPNQLSLVYNGEKLNNGFTLNHYKLRNGSFLNADVKPESGALHDAFRHWLATRRNTKGKLEEVARKLLTATALRAASAVMVGLVAYVTFGSSASLMAAAGIGALIGGSTWYRSNEEILMIVRVQRAIDTDRRACVELQEQLDFLEATFTSTSAGAMIGNVSYALTRASRFADALVLPRDIIQLVNSSLDRNQGSTAPIVEEIRSILNNLKCPDETEIQRLV</sequence>
<dbReference type="InterPro" id="IPR019956">
    <property type="entry name" value="Ubiquitin_dom"/>
</dbReference>
<evidence type="ECO:0000313" key="2">
    <source>
        <dbReference type="EMBL" id="CAH3160648.1"/>
    </source>
</evidence>
<reference evidence="2 3" key="1">
    <citation type="submission" date="2022-05" db="EMBL/GenBank/DDBJ databases">
        <authorList>
            <consortium name="Genoscope - CEA"/>
            <person name="William W."/>
        </authorList>
    </citation>
    <scope>NUCLEOTIDE SEQUENCE [LARGE SCALE GENOMIC DNA]</scope>
</reference>
<dbReference type="SMART" id="SM00213">
    <property type="entry name" value="UBQ"/>
    <property type="match status" value="4"/>
</dbReference>
<feature type="domain" description="Ubiquitin-like" evidence="1">
    <location>
        <begin position="229"/>
        <end position="295"/>
    </location>
</feature>
<feature type="domain" description="Ubiquitin-like" evidence="1">
    <location>
        <begin position="302"/>
        <end position="377"/>
    </location>
</feature>
<accession>A0ABN8QB18</accession>
<dbReference type="InterPro" id="IPR050158">
    <property type="entry name" value="Ubiquitin_ubiquitin-like"/>
</dbReference>
<keyword evidence="3" id="KW-1185">Reference proteome</keyword>
<dbReference type="SUPFAM" id="SSF54236">
    <property type="entry name" value="Ubiquitin-like"/>
    <property type="match status" value="4"/>
</dbReference>
<feature type="domain" description="Ubiquitin-like" evidence="1">
    <location>
        <begin position="78"/>
        <end position="146"/>
    </location>
</feature>
<proteinExistence type="predicted"/>
<comment type="caution">
    <text evidence="2">The sequence shown here is derived from an EMBL/GenBank/DDBJ whole genome shotgun (WGS) entry which is preliminary data.</text>
</comment>
<dbReference type="EMBL" id="CALNXK010000117">
    <property type="protein sequence ID" value="CAH3160648.1"/>
    <property type="molecule type" value="Genomic_DNA"/>
</dbReference>
<feature type="non-terminal residue" evidence="2">
    <location>
        <position position="558"/>
    </location>
</feature>
<dbReference type="Proteomes" id="UP001159405">
    <property type="component" value="Unassembled WGS sequence"/>
</dbReference>
<dbReference type="Gene3D" id="3.10.20.90">
    <property type="entry name" value="Phosphatidylinositol 3-kinase Catalytic Subunit, Chain A, domain 1"/>
    <property type="match status" value="4"/>
</dbReference>
<dbReference type="Pfam" id="PF00240">
    <property type="entry name" value="ubiquitin"/>
    <property type="match status" value="4"/>
</dbReference>